<evidence type="ECO:0000256" key="4">
    <source>
        <dbReference type="ARBA" id="ARBA00022741"/>
    </source>
</evidence>
<dbReference type="AlphaFoldDB" id="A0A9W6M992"/>
<dbReference type="InterPro" id="IPR005479">
    <property type="entry name" value="CPAse_ATP-bd"/>
</dbReference>
<dbReference type="SUPFAM" id="SSF52440">
    <property type="entry name" value="PreATP-grasp domain"/>
    <property type="match status" value="1"/>
</dbReference>
<dbReference type="Gene3D" id="3.30.470.20">
    <property type="entry name" value="ATP-grasp fold, B domain"/>
    <property type="match status" value="1"/>
</dbReference>
<dbReference type="PROSITE" id="PS00188">
    <property type="entry name" value="BIOTIN"/>
    <property type="match status" value="1"/>
</dbReference>
<dbReference type="Pfam" id="PF00289">
    <property type="entry name" value="Biotin_carb_N"/>
    <property type="match status" value="1"/>
</dbReference>
<dbReference type="PROSITE" id="PS50979">
    <property type="entry name" value="BC"/>
    <property type="match status" value="1"/>
</dbReference>
<evidence type="ECO:0000259" key="12">
    <source>
        <dbReference type="PROSITE" id="PS50979"/>
    </source>
</evidence>
<gene>
    <name evidence="13" type="ORF">GCM10017596_20630</name>
</gene>
<keyword evidence="3" id="KW-0436">Ligase</keyword>
<dbReference type="InterPro" id="IPR011764">
    <property type="entry name" value="Biotin_carboxylation_dom"/>
</dbReference>
<reference evidence="13" key="1">
    <citation type="journal article" date="2014" name="Int. J. Syst. Evol. Microbiol.">
        <title>Complete genome sequence of Corynebacterium casei LMG S-19264T (=DSM 44701T), isolated from a smear-ripened cheese.</title>
        <authorList>
            <consortium name="US DOE Joint Genome Institute (JGI-PGF)"/>
            <person name="Walter F."/>
            <person name="Albersmeier A."/>
            <person name="Kalinowski J."/>
            <person name="Ruckert C."/>
        </authorList>
    </citation>
    <scope>NUCLEOTIDE SEQUENCE</scope>
    <source>
        <strain evidence="13">VKM Ac-1958</strain>
    </source>
</reference>
<dbReference type="EMBL" id="BSET01000002">
    <property type="protein sequence ID" value="GLK02348.1"/>
    <property type="molecule type" value="Genomic_DNA"/>
</dbReference>
<keyword evidence="5 8" id="KW-0067">ATP-binding</keyword>
<feature type="domain" description="ATP-grasp" evidence="11">
    <location>
        <begin position="125"/>
        <end position="324"/>
    </location>
</feature>
<feature type="domain" description="Lipoyl-binding" evidence="10">
    <location>
        <begin position="560"/>
        <end position="633"/>
    </location>
</feature>
<evidence type="ECO:0000256" key="9">
    <source>
        <dbReference type="SAM" id="MobiDB-lite"/>
    </source>
</evidence>
<dbReference type="PROSITE" id="PS50975">
    <property type="entry name" value="ATP_GRASP"/>
    <property type="match status" value="1"/>
</dbReference>
<dbReference type="GO" id="GO:0004075">
    <property type="term" value="F:biotin carboxylase activity"/>
    <property type="evidence" value="ECO:0007669"/>
    <property type="project" value="UniProtKB-EC"/>
</dbReference>
<evidence type="ECO:0000256" key="6">
    <source>
        <dbReference type="ARBA" id="ARBA00023267"/>
    </source>
</evidence>
<evidence type="ECO:0000259" key="11">
    <source>
        <dbReference type="PROSITE" id="PS50975"/>
    </source>
</evidence>
<keyword evidence="4 8" id="KW-0547">Nucleotide-binding</keyword>
<dbReference type="InterPro" id="IPR005482">
    <property type="entry name" value="Biotin_COase_C"/>
</dbReference>
<dbReference type="SUPFAM" id="SSF51230">
    <property type="entry name" value="Single hybrid motif"/>
    <property type="match status" value="1"/>
</dbReference>
<evidence type="ECO:0000256" key="7">
    <source>
        <dbReference type="ARBA" id="ARBA00046317"/>
    </source>
</evidence>
<dbReference type="InterPro" id="IPR011054">
    <property type="entry name" value="Rudment_hybrid_motif"/>
</dbReference>
<reference evidence="13" key="2">
    <citation type="submission" date="2023-01" db="EMBL/GenBank/DDBJ databases">
        <authorList>
            <person name="Sun Q."/>
            <person name="Evtushenko L."/>
        </authorList>
    </citation>
    <scope>NUCLEOTIDE SEQUENCE</scope>
    <source>
        <strain evidence="13">VKM Ac-1958</strain>
    </source>
</reference>
<keyword evidence="14" id="KW-1185">Reference proteome</keyword>
<evidence type="ECO:0000256" key="2">
    <source>
        <dbReference type="ARBA" id="ARBA00013263"/>
    </source>
</evidence>
<sequence>MTHTPLFDTVLVANRGEIARRIIRTLRALGIRSVAVYSDGDATAPHVREADVAVRLGPDPATSSYLRIDAVIAAAQRHGAQAIHPGYGFLSENAAFADACAAAGIVFIGPSATALEIMGDKATARAHVMARGVPVAPGFSAVGLRDDEIAARAAEVGYPLLVKPSAGGGGKGMEIAQDAATLQAALDSARRIAAAAFGDDSLVLERLVARPRHIEVQVFGDQHGTVIALGERECTLQRRHQKVIEEAPSAGLPAATRDALLAQAVRAAESVDYVGAGTVEFLVDADDPATFFFIEMNTRLQVEHPVTEEVTGLDLVELQLLVAAGRPLPERATAPVMQGHAVEARVYAEAPARGFLPSLGTIVQLTAPAGVRVDSAVETGSTVSGAYDPMIAKIIAYAPDRRTALERLDAALAQTVVLGVDTNIAFLRQLCQNERVREGDIDTGLIETLLPIAPSAATAAMLAAAAGVTSGPPSSTHVSALWAERPGWRLGRAEPRAARWFRTDDDEVFEVPENADTSGATAAVDADGAVWVSAGGDSIRLRPIDRAGRFRLRRAAMTRQDAAHDPLCRAPMPGTVVALHVSDGAVVRTGDRLVSIEAMKMEHPVLAPRDGTVSLLVAVGDQVRREQSVARIVAPEEPSASDPEAPDSYKEHLS</sequence>
<dbReference type="SUPFAM" id="SSF56059">
    <property type="entry name" value="Glutathione synthetase ATP-binding domain-like"/>
    <property type="match status" value="1"/>
</dbReference>
<dbReference type="PANTHER" id="PTHR18866:SF33">
    <property type="entry name" value="METHYLCROTONOYL-COA CARBOXYLASE SUBUNIT ALPHA, MITOCHONDRIAL-RELATED"/>
    <property type="match status" value="1"/>
</dbReference>
<keyword evidence="6" id="KW-0092">Biotin</keyword>
<comment type="cofactor">
    <cofactor evidence="1">
        <name>biotin</name>
        <dbReference type="ChEBI" id="CHEBI:57586"/>
    </cofactor>
</comment>
<dbReference type="PROSITE" id="PS50968">
    <property type="entry name" value="BIOTINYL_LIPOYL"/>
    <property type="match status" value="1"/>
</dbReference>
<name>A0A9W6M992_9MICO</name>
<evidence type="ECO:0000256" key="5">
    <source>
        <dbReference type="ARBA" id="ARBA00022840"/>
    </source>
</evidence>
<dbReference type="InterPro" id="IPR005481">
    <property type="entry name" value="BC-like_N"/>
</dbReference>
<evidence type="ECO:0000256" key="1">
    <source>
        <dbReference type="ARBA" id="ARBA00001953"/>
    </source>
</evidence>
<comment type="caution">
    <text evidence="13">The sequence shown here is derived from an EMBL/GenBank/DDBJ whole genome shotgun (WGS) entry which is preliminary data.</text>
</comment>
<dbReference type="CDD" id="cd06850">
    <property type="entry name" value="biotinyl_domain"/>
    <property type="match status" value="1"/>
</dbReference>
<proteinExistence type="predicted"/>
<dbReference type="InterPro" id="IPR011053">
    <property type="entry name" value="Single_hybrid_motif"/>
</dbReference>
<dbReference type="PANTHER" id="PTHR18866">
    <property type="entry name" value="CARBOXYLASE:PYRUVATE/ACETYL-COA/PROPIONYL-COA CARBOXYLASE"/>
    <property type="match status" value="1"/>
</dbReference>
<dbReference type="InterPro" id="IPR001882">
    <property type="entry name" value="Biotin_BS"/>
</dbReference>
<evidence type="ECO:0000259" key="10">
    <source>
        <dbReference type="PROSITE" id="PS50968"/>
    </source>
</evidence>
<evidence type="ECO:0000256" key="3">
    <source>
        <dbReference type="ARBA" id="ARBA00022598"/>
    </source>
</evidence>
<protein>
    <recommendedName>
        <fullName evidence="2">biotin carboxylase</fullName>
        <ecNumber evidence="2">6.3.4.14</ecNumber>
    </recommendedName>
</protein>
<dbReference type="SUPFAM" id="SSF51246">
    <property type="entry name" value="Rudiment single hybrid motif"/>
    <property type="match status" value="1"/>
</dbReference>
<dbReference type="FunFam" id="3.30.470.20:FF:000028">
    <property type="entry name" value="Methylcrotonoyl-CoA carboxylase subunit alpha, mitochondrial"/>
    <property type="match status" value="1"/>
</dbReference>
<dbReference type="PROSITE" id="PS00867">
    <property type="entry name" value="CPSASE_2"/>
    <property type="match status" value="1"/>
</dbReference>
<dbReference type="Pfam" id="PF02786">
    <property type="entry name" value="CPSase_L_D2"/>
    <property type="match status" value="1"/>
</dbReference>
<dbReference type="GO" id="GO:0046872">
    <property type="term" value="F:metal ion binding"/>
    <property type="evidence" value="ECO:0007669"/>
    <property type="project" value="InterPro"/>
</dbReference>
<evidence type="ECO:0000313" key="14">
    <source>
        <dbReference type="Proteomes" id="UP001142325"/>
    </source>
</evidence>
<dbReference type="InterPro" id="IPR000089">
    <property type="entry name" value="Biotin_lipoyl"/>
</dbReference>
<dbReference type="FunFam" id="3.40.50.20:FF:000010">
    <property type="entry name" value="Propionyl-CoA carboxylase subunit alpha"/>
    <property type="match status" value="1"/>
</dbReference>
<evidence type="ECO:0000313" key="13">
    <source>
        <dbReference type="EMBL" id="GLK02348.1"/>
    </source>
</evidence>
<dbReference type="Proteomes" id="UP001142325">
    <property type="component" value="Unassembled WGS sequence"/>
</dbReference>
<dbReference type="InterPro" id="IPR016185">
    <property type="entry name" value="PreATP-grasp_dom_sf"/>
</dbReference>
<dbReference type="GO" id="GO:0005524">
    <property type="term" value="F:ATP binding"/>
    <property type="evidence" value="ECO:0007669"/>
    <property type="project" value="UniProtKB-UniRule"/>
</dbReference>
<dbReference type="Gene3D" id="2.40.50.100">
    <property type="match status" value="1"/>
</dbReference>
<feature type="domain" description="Biotin carboxylation" evidence="12">
    <location>
        <begin position="6"/>
        <end position="451"/>
    </location>
</feature>
<comment type="pathway">
    <text evidence="7">Amino-acid degradation; L-leucine degradation.</text>
</comment>
<dbReference type="InterPro" id="IPR050856">
    <property type="entry name" value="Biotin_carboxylase_complex"/>
</dbReference>
<dbReference type="Pfam" id="PF00364">
    <property type="entry name" value="Biotin_lipoyl"/>
    <property type="match status" value="1"/>
</dbReference>
<organism evidence="13 14">
    <name type="scientific">Microbacterium keratanolyticum</name>
    <dbReference type="NCBI Taxonomy" id="67574"/>
    <lineage>
        <taxon>Bacteria</taxon>
        <taxon>Bacillati</taxon>
        <taxon>Actinomycetota</taxon>
        <taxon>Actinomycetes</taxon>
        <taxon>Micrococcales</taxon>
        <taxon>Microbacteriaceae</taxon>
        <taxon>Microbacterium</taxon>
    </lineage>
</organism>
<dbReference type="SMART" id="SM00878">
    <property type="entry name" value="Biotin_carb_C"/>
    <property type="match status" value="1"/>
</dbReference>
<accession>A0A9W6M992</accession>
<dbReference type="PROSITE" id="PS00866">
    <property type="entry name" value="CPSASE_1"/>
    <property type="match status" value="1"/>
</dbReference>
<dbReference type="RefSeq" id="WP_204939901.1">
    <property type="nucleotide sequence ID" value="NZ_BAAAUM010000002.1"/>
</dbReference>
<dbReference type="InterPro" id="IPR011761">
    <property type="entry name" value="ATP-grasp"/>
</dbReference>
<evidence type="ECO:0000256" key="8">
    <source>
        <dbReference type="PROSITE-ProRule" id="PRU00409"/>
    </source>
</evidence>
<dbReference type="Pfam" id="PF02785">
    <property type="entry name" value="Biotin_carb_C"/>
    <property type="match status" value="1"/>
</dbReference>
<dbReference type="EC" id="6.3.4.14" evidence="2"/>
<feature type="region of interest" description="Disordered" evidence="9">
    <location>
        <begin position="629"/>
        <end position="654"/>
    </location>
</feature>